<dbReference type="Gene3D" id="1.10.287.10">
    <property type="entry name" value="S15/NS1, RNA-binding"/>
    <property type="match status" value="1"/>
</dbReference>
<evidence type="ECO:0000256" key="4">
    <source>
        <dbReference type="ARBA" id="ARBA00022917"/>
    </source>
</evidence>
<keyword evidence="1" id="KW-0436">Ligase</keyword>
<dbReference type="STRING" id="61819.ENSACIP00000019789"/>
<dbReference type="GO" id="GO:0006418">
    <property type="term" value="P:tRNA aminoacylation for protein translation"/>
    <property type="evidence" value="ECO:0007669"/>
    <property type="project" value="InterPro"/>
</dbReference>
<dbReference type="FunFam" id="1.10.287.10:FF:000028">
    <property type="entry name" value="Uncharacterized protein, isoform A"/>
    <property type="match status" value="1"/>
</dbReference>
<keyword evidence="3" id="KW-0067">ATP-binding</keyword>
<dbReference type="SUPFAM" id="SSF47060">
    <property type="entry name" value="S15/NS1 RNA-binding domain"/>
    <property type="match status" value="1"/>
</dbReference>
<dbReference type="SMART" id="SM00991">
    <property type="entry name" value="WHEP-TRS"/>
    <property type="match status" value="1"/>
</dbReference>
<proteinExistence type="predicted"/>
<keyword evidence="2" id="KW-0547">Nucleotide-binding</keyword>
<dbReference type="OMA" id="RLKYCCI"/>
<protein>
    <recommendedName>
        <fullName evidence="6">WHEP-TRS domain-containing protein</fullName>
    </recommendedName>
</protein>
<dbReference type="AlphaFoldDB" id="A0A3Q0S4N5"/>
<evidence type="ECO:0000256" key="5">
    <source>
        <dbReference type="ARBA" id="ARBA00023146"/>
    </source>
</evidence>
<dbReference type="Pfam" id="PF00458">
    <property type="entry name" value="WHEP-TRS"/>
    <property type="match status" value="1"/>
</dbReference>
<dbReference type="InterPro" id="IPR009068">
    <property type="entry name" value="uS15_NS1_RNA-bd_sf"/>
</dbReference>
<dbReference type="Proteomes" id="UP000261340">
    <property type="component" value="Unplaced"/>
</dbReference>
<evidence type="ECO:0000313" key="8">
    <source>
        <dbReference type="Proteomes" id="UP000261340"/>
    </source>
</evidence>
<name>A0A3Q0S4N5_AMPCI</name>
<evidence type="ECO:0000256" key="2">
    <source>
        <dbReference type="ARBA" id="ARBA00022741"/>
    </source>
</evidence>
<keyword evidence="5" id="KW-0030">Aminoacyl-tRNA synthetase</keyword>
<dbReference type="GO" id="GO:0005524">
    <property type="term" value="F:ATP binding"/>
    <property type="evidence" value="ECO:0007669"/>
    <property type="project" value="UniProtKB-KW"/>
</dbReference>
<keyword evidence="4" id="KW-0648">Protein biosynthesis</keyword>
<evidence type="ECO:0000313" key="7">
    <source>
        <dbReference type="Ensembl" id="ENSACIP00000019789.1"/>
    </source>
</evidence>
<dbReference type="PROSITE" id="PS51185">
    <property type="entry name" value="WHEP_TRS_2"/>
    <property type="match status" value="1"/>
</dbReference>
<accession>A0A3Q0S4N5</accession>
<dbReference type="InterPro" id="IPR000738">
    <property type="entry name" value="WHEP-TRS_dom"/>
</dbReference>
<reference evidence="7" key="2">
    <citation type="submission" date="2025-09" db="UniProtKB">
        <authorList>
            <consortium name="Ensembl"/>
        </authorList>
    </citation>
    <scope>IDENTIFICATION</scope>
</reference>
<reference evidence="7" key="1">
    <citation type="submission" date="2025-08" db="UniProtKB">
        <authorList>
            <consortium name="Ensembl"/>
        </authorList>
    </citation>
    <scope>IDENTIFICATION</scope>
</reference>
<evidence type="ECO:0000256" key="1">
    <source>
        <dbReference type="ARBA" id="ARBA00022598"/>
    </source>
</evidence>
<sequence>MEDKAQIQEAIKIQGEVVRKLKSEKASKDQIDEEVAKLLELKAQLGDDGKNQFVLKTPKVRLECSCV</sequence>
<evidence type="ECO:0000256" key="3">
    <source>
        <dbReference type="ARBA" id="ARBA00022840"/>
    </source>
</evidence>
<keyword evidence="8" id="KW-1185">Reference proteome</keyword>
<dbReference type="GO" id="GO:0004812">
    <property type="term" value="F:aminoacyl-tRNA ligase activity"/>
    <property type="evidence" value="ECO:0007669"/>
    <property type="project" value="UniProtKB-KW"/>
</dbReference>
<dbReference type="PROSITE" id="PS00762">
    <property type="entry name" value="WHEP_TRS_1"/>
    <property type="match status" value="1"/>
</dbReference>
<dbReference type="GeneTree" id="ENSGT01140000283859"/>
<feature type="domain" description="WHEP-TRS" evidence="6">
    <location>
        <begin position="3"/>
        <end position="59"/>
    </location>
</feature>
<dbReference type="Ensembl" id="ENSACIT00000020315.1">
    <property type="protein sequence ID" value="ENSACIP00000019789.1"/>
    <property type="gene ID" value="ENSACIG00000015388.1"/>
</dbReference>
<organism evidence="7 8">
    <name type="scientific">Amphilophus citrinellus</name>
    <name type="common">Midas cichlid</name>
    <name type="synonym">Cichlasoma citrinellum</name>
    <dbReference type="NCBI Taxonomy" id="61819"/>
    <lineage>
        <taxon>Eukaryota</taxon>
        <taxon>Metazoa</taxon>
        <taxon>Chordata</taxon>
        <taxon>Craniata</taxon>
        <taxon>Vertebrata</taxon>
        <taxon>Euteleostomi</taxon>
        <taxon>Actinopterygii</taxon>
        <taxon>Neopterygii</taxon>
        <taxon>Teleostei</taxon>
        <taxon>Neoteleostei</taxon>
        <taxon>Acanthomorphata</taxon>
        <taxon>Ovalentaria</taxon>
        <taxon>Cichlomorphae</taxon>
        <taxon>Cichliformes</taxon>
        <taxon>Cichlidae</taxon>
        <taxon>New World cichlids</taxon>
        <taxon>Cichlasomatinae</taxon>
        <taxon>Heroini</taxon>
        <taxon>Amphilophus</taxon>
    </lineage>
</organism>
<evidence type="ECO:0000259" key="6">
    <source>
        <dbReference type="PROSITE" id="PS51185"/>
    </source>
</evidence>